<dbReference type="AlphaFoldDB" id="A0A5J4Z0L9"/>
<keyword evidence="10 11" id="KW-0472">Membrane</keyword>
<comment type="subcellular location">
    <subcellularLocation>
        <location evidence="2">Membrane</location>
        <topology evidence="2">Multi-pass membrane protein</topology>
    </subcellularLocation>
</comment>
<dbReference type="CDD" id="cd06163">
    <property type="entry name" value="S2P-M50_PDZ_RseP-like"/>
    <property type="match status" value="1"/>
</dbReference>
<dbReference type="InterPro" id="IPR041489">
    <property type="entry name" value="PDZ_6"/>
</dbReference>
<dbReference type="SMART" id="SM00228">
    <property type="entry name" value="PDZ"/>
    <property type="match status" value="1"/>
</dbReference>
<comment type="caution">
    <text evidence="13">The sequence shown here is derived from an EMBL/GenBank/DDBJ whole genome shotgun (WGS) entry which is preliminary data.</text>
</comment>
<evidence type="ECO:0000256" key="6">
    <source>
        <dbReference type="ARBA" id="ARBA00022801"/>
    </source>
</evidence>
<evidence type="ECO:0000256" key="11">
    <source>
        <dbReference type="SAM" id="Phobius"/>
    </source>
</evidence>
<evidence type="ECO:0000259" key="12">
    <source>
        <dbReference type="PROSITE" id="PS50106"/>
    </source>
</evidence>
<evidence type="ECO:0000313" key="14">
    <source>
        <dbReference type="Proteomes" id="UP000324585"/>
    </source>
</evidence>
<evidence type="ECO:0000256" key="7">
    <source>
        <dbReference type="ARBA" id="ARBA00022833"/>
    </source>
</evidence>
<accession>A0A5J4Z0L9</accession>
<comment type="similarity">
    <text evidence="3">Belongs to the peptidase M50A family.</text>
</comment>
<gene>
    <name evidence="13" type="ORF">FVE85_1150</name>
</gene>
<dbReference type="InterPro" id="IPR008915">
    <property type="entry name" value="Peptidase_M50"/>
</dbReference>
<evidence type="ECO:0000256" key="5">
    <source>
        <dbReference type="ARBA" id="ARBA00022692"/>
    </source>
</evidence>
<proteinExistence type="inferred from homology"/>
<evidence type="ECO:0000256" key="8">
    <source>
        <dbReference type="ARBA" id="ARBA00022989"/>
    </source>
</evidence>
<dbReference type="InterPro" id="IPR001478">
    <property type="entry name" value="PDZ"/>
</dbReference>
<evidence type="ECO:0000256" key="9">
    <source>
        <dbReference type="ARBA" id="ARBA00023049"/>
    </source>
</evidence>
<keyword evidence="7" id="KW-0862">Zinc</keyword>
<dbReference type="PROSITE" id="PS50106">
    <property type="entry name" value="PDZ"/>
    <property type="match status" value="1"/>
</dbReference>
<dbReference type="InterPro" id="IPR004387">
    <property type="entry name" value="Pept_M50_Zn"/>
</dbReference>
<dbReference type="GO" id="GO:0016020">
    <property type="term" value="C:membrane"/>
    <property type="evidence" value="ECO:0007669"/>
    <property type="project" value="UniProtKB-SubCell"/>
</dbReference>
<dbReference type="GO" id="GO:0006508">
    <property type="term" value="P:proteolysis"/>
    <property type="evidence" value="ECO:0007669"/>
    <property type="project" value="UniProtKB-KW"/>
</dbReference>
<name>A0A5J4Z0L9_PORPP</name>
<dbReference type="InterPro" id="IPR036034">
    <property type="entry name" value="PDZ_sf"/>
</dbReference>
<evidence type="ECO:0000256" key="1">
    <source>
        <dbReference type="ARBA" id="ARBA00001947"/>
    </source>
</evidence>
<dbReference type="Pfam" id="PF02163">
    <property type="entry name" value="Peptidase_M50"/>
    <property type="match status" value="1"/>
</dbReference>
<sequence>MGVGARGAVRNAPRGEFPCQRVARRGWRAPAANSGAARTRWRASAAPASGSRVNCRRGLGRGTRRQNTCVMSAAAPLAQTAELVASGLSSFAPTAVGLGILAFIIVVHEAGHFFAARLQGIRVKDFSVGFGPKLLAYKPPNQETQFTLRLFPLGGFVAFPEASEIDEVTGEEVKLDDPNLLQNRPVRDRAIVVSAGVLANLALAYVTIFGGVTLNGVPSFEYQPGVVISQLADPSGPGARAGLLKNDVVLSINGLPIDRAQDSASVAANRIRTSRTDLLSMTVRRGENTFDLQVQPRRTPDGDAKIGLQLSSNAVVTKRLPNSVLSALSMTNSEFSRLGTQTWTGLSRIASSTFNFGGANNASGGGVSSVSGPIGVVSMGAEIARTDASALFYFCAVISLNLAIINALPLPALDGGQMAFILAEGLSGRPVPQKVQNTINQTALLVFLLLSGSLIFGDIEKLGGSSSIPIEGMQGPK</sequence>
<evidence type="ECO:0000256" key="10">
    <source>
        <dbReference type="ARBA" id="ARBA00023136"/>
    </source>
</evidence>
<dbReference type="Gene3D" id="2.30.42.10">
    <property type="match status" value="1"/>
</dbReference>
<evidence type="ECO:0000256" key="3">
    <source>
        <dbReference type="ARBA" id="ARBA00009989"/>
    </source>
</evidence>
<feature type="transmembrane region" description="Helical" evidence="11">
    <location>
        <begin position="95"/>
        <end position="115"/>
    </location>
</feature>
<dbReference type="SUPFAM" id="SSF50156">
    <property type="entry name" value="PDZ domain-like"/>
    <property type="match status" value="1"/>
</dbReference>
<evidence type="ECO:0000256" key="2">
    <source>
        <dbReference type="ARBA" id="ARBA00004141"/>
    </source>
</evidence>
<keyword evidence="8 11" id="KW-1133">Transmembrane helix</keyword>
<dbReference type="PANTHER" id="PTHR42837:SF2">
    <property type="entry name" value="MEMBRANE METALLOPROTEASE ARASP2, CHLOROPLASTIC-RELATED"/>
    <property type="match status" value="1"/>
</dbReference>
<comment type="cofactor">
    <cofactor evidence="1">
        <name>Zn(2+)</name>
        <dbReference type="ChEBI" id="CHEBI:29105"/>
    </cofactor>
</comment>
<keyword evidence="9 13" id="KW-0482">Metalloprotease</keyword>
<keyword evidence="14" id="KW-1185">Reference proteome</keyword>
<keyword evidence="4 13" id="KW-0645">Protease</keyword>
<protein>
    <submittedName>
        <fullName evidence="13">Putative zinc metalloprotease</fullName>
    </submittedName>
</protein>
<evidence type="ECO:0000313" key="13">
    <source>
        <dbReference type="EMBL" id="KAA8497421.1"/>
    </source>
</evidence>
<organism evidence="13 14">
    <name type="scientific">Porphyridium purpureum</name>
    <name type="common">Red alga</name>
    <name type="synonym">Porphyridium cruentum</name>
    <dbReference type="NCBI Taxonomy" id="35688"/>
    <lineage>
        <taxon>Eukaryota</taxon>
        <taxon>Rhodophyta</taxon>
        <taxon>Bangiophyceae</taxon>
        <taxon>Porphyridiales</taxon>
        <taxon>Porphyridiaceae</taxon>
        <taxon>Porphyridium</taxon>
    </lineage>
</organism>
<keyword evidence="6" id="KW-0378">Hydrolase</keyword>
<dbReference type="GO" id="GO:0004222">
    <property type="term" value="F:metalloendopeptidase activity"/>
    <property type="evidence" value="ECO:0007669"/>
    <property type="project" value="InterPro"/>
</dbReference>
<dbReference type="EMBL" id="VRMN01000002">
    <property type="protein sequence ID" value="KAA8497421.1"/>
    <property type="molecule type" value="Genomic_DNA"/>
</dbReference>
<feature type="domain" description="PDZ" evidence="12">
    <location>
        <begin position="211"/>
        <end position="287"/>
    </location>
</feature>
<evidence type="ECO:0000256" key="4">
    <source>
        <dbReference type="ARBA" id="ARBA00022670"/>
    </source>
</evidence>
<dbReference type="Proteomes" id="UP000324585">
    <property type="component" value="Unassembled WGS sequence"/>
</dbReference>
<keyword evidence="5 11" id="KW-0812">Transmembrane</keyword>
<reference evidence="14" key="1">
    <citation type="journal article" date="2019" name="Nat. Commun.">
        <title>Expansion of phycobilisome linker gene families in mesophilic red algae.</title>
        <authorList>
            <person name="Lee J."/>
            <person name="Kim D."/>
            <person name="Bhattacharya D."/>
            <person name="Yoon H.S."/>
        </authorList>
    </citation>
    <scope>NUCLEOTIDE SEQUENCE [LARGE SCALE GENOMIC DNA]</scope>
    <source>
        <strain evidence="14">CCMP 1328</strain>
    </source>
</reference>
<dbReference type="OrthoDB" id="445896at2759"/>
<dbReference type="Pfam" id="PF17820">
    <property type="entry name" value="PDZ_6"/>
    <property type="match status" value="1"/>
</dbReference>
<dbReference type="OMA" id="EYGHFWA"/>
<dbReference type="PANTHER" id="PTHR42837">
    <property type="entry name" value="REGULATOR OF SIGMA-E PROTEASE RSEP"/>
    <property type="match status" value="1"/>
</dbReference>